<sequence>MPKKLFTILSIMLTIQASVAQSITGKIVDAKTNESIPYANVIINNSENVVSNAEGYFTISENNSSDASTIDVSYLGYQNRKMTVDELKSHQLIVSLQAGIVELENVNVSNIKPNALSIMAEVKKHLNQHYKSELQPVKNKVFFRETSGLKPSTLNFDIEKSTGFTKDALKSVNSQIKKFTSKLISQPPVVYSDMLCNYYTVTKKKEDKLSFLSKLDVIKAIKLKDENNSSSLDDIEEKSKNLILQHLDTTKYYRVKSGWFGSRDTISLRKDFNKNKKNKPSQLTTSKSDLNSFICQNNFLYSDKLNFVKNPEIYDYTYEGVVYSKDHEFVYVLSFRPRKSKAIYTGKLYISESDYAVLRADYTLAEGEKVSGFNMKFLLGVKSSENVSNGTIIYKQNPSGDGYYLQYATLETGQYIYINRPLKFIELTDKEKDVLAIDLKIEANMKTKKEYLNILKSESSDAGIEAINEEEFKFTQLKRYDPKIWKDYGAIEPLEEMKQFQVSDQL</sequence>
<proteinExistence type="predicted"/>
<name>A0A4P7PTT4_9FLAO</name>
<keyword evidence="3" id="KW-1185">Reference proteome</keyword>
<dbReference type="SUPFAM" id="SSF49464">
    <property type="entry name" value="Carboxypeptidase regulatory domain-like"/>
    <property type="match status" value="1"/>
</dbReference>
<evidence type="ECO:0000313" key="2">
    <source>
        <dbReference type="EMBL" id="QBZ98299.1"/>
    </source>
</evidence>
<dbReference type="OrthoDB" id="1433475at2"/>
<protein>
    <recommendedName>
        <fullName evidence="4">TonB-dependent receptor SusC</fullName>
    </recommendedName>
</protein>
<organism evidence="2 3">
    <name type="scientific">Flavobacterium sangjuense</name>
    <dbReference type="NCBI Taxonomy" id="2518177"/>
    <lineage>
        <taxon>Bacteria</taxon>
        <taxon>Pseudomonadati</taxon>
        <taxon>Bacteroidota</taxon>
        <taxon>Flavobacteriia</taxon>
        <taxon>Flavobacteriales</taxon>
        <taxon>Flavobacteriaceae</taxon>
        <taxon>Flavobacterium</taxon>
    </lineage>
</organism>
<accession>A0A4P7PTT4</accession>
<dbReference type="InterPro" id="IPR008969">
    <property type="entry name" value="CarboxyPept-like_regulatory"/>
</dbReference>
<gene>
    <name evidence="2" type="ORF">GS03_01804</name>
</gene>
<dbReference type="Pfam" id="PF13715">
    <property type="entry name" value="CarbopepD_reg_2"/>
    <property type="match status" value="1"/>
</dbReference>
<dbReference type="Gene3D" id="2.60.40.1120">
    <property type="entry name" value="Carboxypeptidase-like, regulatory domain"/>
    <property type="match status" value="1"/>
</dbReference>
<reference evidence="2 3" key="1">
    <citation type="submission" date="2019-04" db="EMBL/GenBank/DDBJ databases">
        <title>Flavobacterium sp. GS03.</title>
        <authorList>
            <person name="Kim H."/>
        </authorList>
    </citation>
    <scope>NUCLEOTIDE SEQUENCE [LARGE SCALE GENOMIC DNA]</scope>
    <source>
        <strain evidence="2 3">GS03</strain>
    </source>
</reference>
<evidence type="ECO:0000313" key="3">
    <source>
        <dbReference type="Proteomes" id="UP000296862"/>
    </source>
</evidence>
<keyword evidence="1" id="KW-0732">Signal</keyword>
<dbReference type="RefSeq" id="WP_136152203.1">
    <property type="nucleotide sequence ID" value="NZ_CP038810.1"/>
</dbReference>
<evidence type="ECO:0000256" key="1">
    <source>
        <dbReference type="SAM" id="SignalP"/>
    </source>
</evidence>
<evidence type="ECO:0008006" key="4">
    <source>
        <dbReference type="Google" id="ProtNLM"/>
    </source>
</evidence>
<dbReference type="AlphaFoldDB" id="A0A4P7PTT4"/>
<feature type="signal peptide" evidence="1">
    <location>
        <begin position="1"/>
        <end position="20"/>
    </location>
</feature>
<feature type="chain" id="PRO_5020672516" description="TonB-dependent receptor SusC" evidence="1">
    <location>
        <begin position="21"/>
        <end position="506"/>
    </location>
</feature>
<dbReference type="EMBL" id="CP038810">
    <property type="protein sequence ID" value="QBZ98299.1"/>
    <property type="molecule type" value="Genomic_DNA"/>
</dbReference>
<dbReference type="KEGG" id="fsn:GS03_01804"/>
<dbReference type="Proteomes" id="UP000296862">
    <property type="component" value="Chromosome"/>
</dbReference>